<dbReference type="VEuPathDB" id="FungiDB:PC110_g14301"/>
<evidence type="ECO:0000313" key="5">
    <source>
        <dbReference type="Proteomes" id="UP000251314"/>
    </source>
</evidence>
<sequence>MVAISTHPVGKGEEARRVKRARRQIDSALRNVPEYFSQRITLSPPYKPALTKRGALQKLWYATQNELNVHIARWLINDGLSYNTVVTVGFRYLIQRATDSLDATTLTAKTYSTILEASFVLSCILVERLLKEAFEDAYHYPMVNLLHHWQRQEEPLLVTAYNSSHESAKLKALITLRVEQLYHVNIEPMVQFTMSDITPSVRKISNLEDTETVYVFDTDTQTQKNERRVCTVGGPFPKGETLIKKVRSLNNYFNTPQRVERLTKVQRYYGLPE</sequence>
<organism evidence="4 5">
    <name type="scientific">Phytophthora cactorum</name>
    <dbReference type="NCBI Taxonomy" id="29920"/>
    <lineage>
        <taxon>Eukaryota</taxon>
        <taxon>Sar</taxon>
        <taxon>Stramenopiles</taxon>
        <taxon>Oomycota</taxon>
        <taxon>Peronosporomycetes</taxon>
        <taxon>Peronosporales</taxon>
        <taxon>Peronosporaceae</taxon>
        <taxon>Phytophthora</taxon>
    </lineage>
</organism>
<dbReference type="EMBL" id="RCMV01000370">
    <property type="protein sequence ID" value="KAG3218313.1"/>
    <property type="molecule type" value="Genomic_DNA"/>
</dbReference>
<accession>A0A329S100</accession>
<dbReference type="Proteomes" id="UP000736787">
    <property type="component" value="Unassembled WGS sequence"/>
</dbReference>
<evidence type="ECO:0000313" key="1">
    <source>
        <dbReference type="EMBL" id="KAG2919159.1"/>
    </source>
</evidence>
<keyword evidence="5" id="KW-1185">Reference proteome</keyword>
<evidence type="ECO:0000313" key="3">
    <source>
        <dbReference type="EMBL" id="KAG3218313.1"/>
    </source>
</evidence>
<proteinExistence type="predicted"/>
<comment type="caution">
    <text evidence="4">The sequence shown here is derived from an EMBL/GenBank/DDBJ whole genome shotgun (WGS) entry which is preliminary data.</text>
</comment>
<gene>
    <name evidence="4" type="ORF">PC110_g14301</name>
    <name evidence="1" type="ORF">PC115_g10236</name>
    <name evidence="2" type="ORF">PC117_g11643</name>
    <name evidence="3" type="ORF">PC129_g10879</name>
</gene>
<reference evidence="1" key="2">
    <citation type="submission" date="2018-10" db="EMBL/GenBank/DDBJ databases">
        <title>Effector identification in a new, highly contiguous assembly of the strawberry crown rot pathogen Phytophthora cactorum.</title>
        <authorList>
            <person name="Armitage A.D."/>
            <person name="Nellist C.F."/>
            <person name="Bates H."/>
            <person name="Vickerstaff R.J."/>
            <person name="Harrison R.J."/>
        </authorList>
    </citation>
    <scope>NUCLEOTIDE SEQUENCE</scope>
    <source>
        <strain evidence="1">4032</strain>
        <strain evidence="2">4040</strain>
        <strain evidence="3">P421</strain>
    </source>
</reference>
<dbReference type="Proteomes" id="UP000760860">
    <property type="component" value="Unassembled WGS sequence"/>
</dbReference>
<protein>
    <submittedName>
        <fullName evidence="4">Uncharacterized protein</fullName>
    </submittedName>
</protein>
<dbReference type="EMBL" id="RCMI01000298">
    <property type="protein sequence ID" value="KAG2919159.1"/>
    <property type="molecule type" value="Genomic_DNA"/>
</dbReference>
<dbReference type="STRING" id="29920.A0A329S100"/>
<evidence type="ECO:0000313" key="4">
    <source>
        <dbReference type="EMBL" id="RAW29332.1"/>
    </source>
</evidence>
<dbReference type="EMBL" id="RCMK01000305">
    <property type="protein sequence ID" value="KAG2937551.1"/>
    <property type="molecule type" value="Genomic_DNA"/>
</dbReference>
<dbReference type="AlphaFoldDB" id="A0A329S100"/>
<name>A0A329S100_9STRA</name>
<dbReference type="Proteomes" id="UP000774804">
    <property type="component" value="Unassembled WGS sequence"/>
</dbReference>
<evidence type="ECO:0000313" key="2">
    <source>
        <dbReference type="EMBL" id="KAG2937551.1"/>
    </source>
</evidence>
<reference evidence="4 5" key="1">
    <citation type="submission" date="2018-01" db="EMBL/GenBank/DDBJ databases">
        <title>Draft genome of the strawberry crown rot pathogen Phytophthora cactorum.</title>
        <authorList>
            <person name="Armitage A.D."/>
            <person name="Lysoe E."/>
            <person name="Nellist C.F."/>
            <person name="Harrison R.J."/>
            <person name="Brurberg M.B."/>
        </authorList>
    </citation>
    <scope>NUCLEOTIDE SEQUENCE [LARGE SCALE GENOMIC DNA]</scope>
    <source>
        <strain evidence="4 5">10300</strain>
    </source>
</reference>
<dbReference type="EMBL" id="MJFZ01000434">
    <property type="protein sequence ID" value="RAW29332.1"/>
    <property type="molecule type" value="Genomic_DNA"/>
</dbReference>
<dbReference type="OrthoDB" id="105086at2759"/>
<dbReference type="Proteomes" id="UP000251314">
    <property type="component" value="Unassembled WGS sequence"/>
</dbReference>